<dbReference type="STRING" id="619805.SAMN05660477_00554"/>
<protein>
    <submittedName>
        <fullName evidence="1">Anhydro-N-acetylmuramic acid kinase</fullName>
    </submittedName>
</protein>
<dbReference type="EMBL" id="FUYZ01000001">
    <property type="protein sequence ID" value="SKB66036.1"/>
    <property type="molecule type" value="Genomic_DNA"/>
</dbReference>
<name>A0A1T5D325_9FLAO</name>
<dbReference type="InterPro" id="IPR043129">
    <property type="entry name" value="ATPase_NBD"/>
</dbReference>
<dbReference type="GO" id="GO:0005524">
    <property type="term" value="F:ATP binding"/>
    <property type="evidence" value="ECO:0007669"/>
    <property type="project" value="InterPro"/>
</dbReference>
<dbReference type="PANTHER" id="PTHR30605">
    <property type="entry name" value="ANHYDRO-N-ACETYLMURAMIC ACID KINASE"/>
    <property type="match status" value="1"/>
</dbReference>
<dbReference type="GO" id="GO:0006040">
    <property type="term" value="P:amino sugar metabolic process"/>
    <property type="evidence" value="ECO:0007669"/>
    <property type="project" value="InterPro"/>
</dbReference>
<dbReference type="GO" id="GO:0016773">
    <property type="term" value="F:phosphotransferase activity, alcohol group as acceptor"/>
    <property type="evidence" value="ECO:0007669"/>
    <property type="project" value="InterPro"/>
</dbReference>
<keyword evidence="1" id="KW-0418">Kinase</keyword>
<dbReference type="GO" id="GO:0016301">
    <property type="term" value="F:kinase activity"/>
    <property type="evidence" value="ECO:0007669"/>
    <property type="project" value="UniProtKB-KW"/>
</dbReference>
<evidence type="ECO:0000313" key="2">
    <source>
        <dbReference type="Proteomes" id="UP000191112"/>
    </source>
</evidence>
<dbReference type="NCBIfam" id="NF007144">
    <property type="entry name" value="PRK09585.2-3"/>
    <property type="match status" value="1"/>
</dbReference>
<gene>
    <name evidence="1" type="ORF">SAMN05660477_00554</name>
</gene>
<dbReference type="GO" id="GO:0009254">
    <property type="term" value="P:peptidoglycan turnover"/>
    <property type="evidence" value="ECO:0007669"/>
    <property type="project" value="InterPro"/>
</dbReference>
<dbReference type="Gene3D" id="3.30.420.40">
    <property type="match status" value="2"/>
</dbReference>
<dbReference type="OrthoDB" id="9763949at2"/>
<proteinExistence type="predicted"/>
<keyword evidence="2" id="KW-1185">Reference proteome</keyword>
<accession>A0A1T5D325</accession>
<dbReference type="Pfam" id="PF03702">
    <property type="entry name" value="AnmK"/>
    <property type="match status" value="1"/>
</dbReference>
<dbReference type="RefSeq" id="WP_079665819.1">
    <property type="nucleotide sequence ID" value="NZ_FUYZ01000001.1"/>
</dbReference>
<dbReference type="AlphaFoldDB" id="A0A1T5D325"/>
<organism evidence="1 2">
    <name type="scientific">Soonwooa buanensis</name>
    <dbReference type="NCBI Taxonomy" id="619805"/>
    <lineage>
        <taxon>Bacteria</taxon>
        <taxon>Pseudomonadati</taxon>
        <taxon>Bacteroidota</taxon>
        <taxon>Flavobacteriia</taxon>
        <taxon>Flavobacteriales</taxon>
        <taxon>Weeksellaceae</taxon>
        <taxon>Chryseobacterium group</taxon>
        <taxon>Soonwooa</taxon>
    </lineage>
</organism>
<dbReference type="PANTHER" id="PTHR30605:SF0">
    <property type="entry name" value="ANHYDRO-N-ACETYLMURAMIC ACID KINASE"/>
    <property type="match status" value="1"/>
</dbReference>
<keyword evidence="1" id="KW-0808">Transferase</keyword>
<dbReference type="Proteomes" id="UP000191112">
    <property type="component" value="Unassembled WGS sequence"/>
</dbReference>
<dbReference type="InterPro" id="IPR005338">
    <property type="entry name" value="Anhydro_N_Ac-Mur_kinase"/>
</dbReference>
<reference evidence="1 2" key="1">
    <citation type="submission" date="2017-02" db="EMBL/GenBank/DDBJ databases">
        <authorList>
            <person name="Peterson S.W."/>
        </authorList>
    </citation>
    <scope>NUCLEOTIDE SEQUENCE [LARGE SCALE GENOMIC DNA]</scope>
    <source>
        <strain evidence="1 2">DSM 22323</strain>
    </source>
</reference>
<dbReference type="SUPFAM" id="SSF53067">
    <property type="entry name" value="Actin-like ATPase domain"/>
    <property type="match status" value="1"/>
</dbReference>
<sequence>MATSQDFFAIGLMSGTSLDGLDLCYSKFWKSDEKWHFEILETETIPYSEAWENKLRNAVNLNAEALLELNSDYGFLLGELSQNFISKHNIKNLDVIGSHGHTIFHQPEKKFTLQIGDGRAIQILTKKNIVYDFRMQDVLMGGSGAPLVPIGDELLFSDVDACVNLGGFSNISFKKDEKRIGYDICPVNIILNYFAKKQGQNFDKDGELAKQGNVDSELLKKLNNIEFYQLSEPKSLGYEWVESHIMPLLKDFSDLEILATFTEHIAEQIAINLSQNNIKIALFTGGGSHNTYLIEKIKAKTKTQIIIPNKEIIDYKEALIFAFMAVLKINGDINVLSSVTGSSYDHSSGIFLKF</sequence>
<evidence type="ECO:0000313" key="1">
    <source>
        <dbReference type="EMBL" id="SKB66036.1"/>
    </source>
</evidence>